<proteinExistence type="predicted"/>
<keyword evidence="2" id="KW-1185">Reference proteome</keyword>
<comment type="caution">
    <text evidence="1">The sequence shown here is derived from an EMBL/GenBank/DDBJ whole genome shotgun (WGS) entry which is preliminary data.</text>
</comment>
<organism evidence="1 2">
    <name type="scientific">Vibrio hippocampi</name>
    <dbReference type="NCBI Taxonomy" id="654686"/>
    <lineage>
        <taxon>Bacteria</taxon>
        <taxon>Pseudomonadati</taxon>
        <taxon>Pseudomonadota</taxon>
        <taxon>Gammaproteobacteria</taxon>
        <taxon>Vibrionales</taxon>
        <taxon>Vibrionaceae</taxon>
        <taxon>Vibrio</taxon>
    </lineage>
</organism>
<dbReference type="RefSeq" id="WP_237486184.1">
    <property type="nucleotide sequence ID" value="NZ_CAKLCM010000003.1"/>
</dbReference>
<evidence type="ECO:0008006" key="3">
    <source>
        <dbReference type="Google" id="ProtNLM"/>
    </source>
</evidence>
<reference evidence="1" key="1">
    <citation type="submission" date="2021-12" db="EMBL/GenBank/DDBJ databases">
        <authorList>
            <person name="Rodrigo-Torres L."/>
            <person name="Arahal R. D."/>
            <person name="Lucena T."/>
        </authorList>
    </citation>
    <scope>NUCLEOTIDE SEQUENCE</scope>
    <source>
        <strain evidence="1">CECT 8226</strain>
    </source>
</reference>
<evidence type="ECO:0000313" key="2">
    <source>
        <dbReference type="Proteomes" id="UP000838160"/>
    </source>
</evidence>
<sequence>MHLESKSVKTYRKSLAWLVVFSFSVIGLDQYLFSHHSGAQFSPLTADHVQPYLVDCRTDPNKLTEVLKQSDVPETLYLNGVCEGSFHIDGKTLTLNGGTLRSGNSEAVIAISGGAAVSIKDSVIENSAISVSNYSKLSLSSVVYSEGTDRSKQPNYNLLVDNAEVVIAGRVDKLALFATNRGSITFDNTVEGKPSRLYLTTQSIVVNQTPNLTIDESVSVLLNSSLAGGNLYLNQLRIEDHSTVKVDELLVTGYLEINSDSLLHTRHLLHTAQLSCHGSHIAHEDRVLVARQPKDEYSADDCQIYHLVTRDSQP</sequence>
<evidence type="ECO:0000313" key="1">
    <source>
        <dbReference type="EMBL" id="CAH0529599.1"/>
    </source>
</evidence>
<gene>
    <name evidence="1" type="ORF">VHP8226_03354</name>
</gene>
<name>A0ABM8ZMB4_9VIBR</name>
<dbReference type="EMBL" id="CAKLCM010000003">
    <property type="protein sequence ID" value="CAH0529599.1"/>
    <property type="molecule type" value="Genomic_DNA"/>
</dbReference>
<accession>A0ABM8ZMB4</accession>
<protein>
    <recommendedName>
        <fullName evidence="3">Auto-transporter adhesin head GIN domain-containing protein</fullName>
    </recommendedName>
</protein>
<dbReference type="Proteomes" id="UP000838160">
    <property type="component" value="Unassembled WGS sequence"/>
</dbReference>